<feature type="non-terminal residue" evidence="2">
    <location>
        <position position="334"/>
    </location>
</feature>
<protein>
    <recommendedName>
        <fullName evidence="3">DUF2157 domain-containing protein</fullName>
    </recommendedName>
</protein>
<feature type="transmembrane region" description="Helical" evidence="1">
    <location>
        <begin position="244"/>
        <end position="265"/>
    </location>
</feature>
<keyword evidence="1" id="KW-0472">Membrane</keyword>
<feature type="transmembrane region" description="Helical" evidence="1">
    <location>
        <begin position="82"/>
        <end position="101"/>
    </location>
</feature>
<feature type="transmembrane region" description="Helical" evidence="1">
    <location>
        <begin position="277"/>
        <end position="295"/>
    </location>
</feature>
<gene>
    <name evidence="2" type="ORF">LCGC14_3161790</name>
</gene>
<feature type="transmembrane region" description="Helical" evidence="1">
    <location>
        <begin position="301"/>
        <end position="320"/>
    </location>
</feature>
<feature type="transmembrane region" description="Helical" evidence="1">
    <location>
        <begin position="162"/>
        <end position="181"/>
    </location>
</feature>
<evidence type="ECO:0000256" key="1">
    <source>
        <dbReference type="SAM" id="Phobius"/>
    </source>
</evidence>
<evidence type="ECO:0000313" key="2">
    <source>
        <dbReference type="EMBL" id="KKK46783.1"/>
    </source>
</evidence>
<sequence length="334" mass="36619">LGPIALGGSAIVFALWFGRYYDQPQWLSTDVFAWGLFAVLAAYAAAATAAGRTRQGFGIAVLAGAAGLLALLWLAMGDAMSASATLGQLLALTAVVLAICLLRRWDELGPVALAAAAGVFAAWFAEHYDAPQWARISAFAWAFFALLVAYDSLATALRRMAHWTGIPLLAGAGALLAMLWLAMGDAMSTGETLGHLLVLDVVVLTICLLRRWHWLRVAMTAWTIIVMLLTYWDDPHLAGQRVFWSVWTWVFFAVLTVDVMIRAWWRRIGGLEKLDATLGTVATALMFAVTYHLLRQDYKDWMGGYTVLLAAAALLGAWLLRRLAHRRVMAYAFL</sequence>
<keyword evidence="1" id="KW-0812">Transmembrane</keyword>
<reference evidence="2" key="1">
    <citation type="journal article" date="2015" name="Nature">
        <title>Complex archaea that bridge the gap between prokaryotes and eukaryotes.</title>
        <authorList>
            <person name="Spang A."/>
            <person name="Saw J.H."/>
            <person name="Jorgensen S.L."/>
            <person name="Zaremba-Niedzwiedzka K."/>
            <person name="Martijn J."/>
            <person name="Lind A.E."/>
            <person name="van Eijk R."/>
            <person name="Schleper C."/>
            <person name="Guy L."/>
            <person name="Ettema T.J."/>
        </authorList>
    </citation>
    <scope>NUCLEOTIDE SEQUENCE</scope>
</reference>
<feature type="transmembrane region" description="Helical" evidence="1">
    <location>
        <begin position="57"/>
        <end position="76"/>
    </location>
</feature>
<feature type="transmembrane region" description="Helical" evidence="1">
    <location>
        <begin position="132"/>
        <end position="150"/>
    </location>
</feature>
<accession>A0A0F8VQX8</accession>
<evidence type="ECO:0008006" key="3">
    <source>
        <dbReference type="Google" id="ProtNLM"/>
    </source>
</evidence>
<feature type="transmembrane region" description="Helical" evidence="1">
    <location>
        <begin position="108"/>
        <end position="126"/>
    </location>
</feature>
<feature type="transmembrane region" description="Helical" evidence="1">
    <location>
        <begin position="214"/>
        <end position="232"/>
    </location>
</feature>
<proteinExistence type="predicted"/>
<name>A0A0F8VQX8_9ZZZZ</name>
<feature type="non-terminal residue" evidence="2">
    <location>
        <position position="1"/>
    </location>
</feature>
<feature type="transmembrane region" description="Helical" evidence="1">
    <location>
        <begin position="31"/>
        <end position="50"/>
    </location>
</feature>
<dbReference type="AlphaFoldDB" id="A0A0F8VQX8"/>
<dbReference type="EMBL" id="LAZR01069908">
    <property type="protein sequence ID" value="KKK46783.1"/>
    <property type="molecule type" value="Genomic_DNA"/>
</dbReference>
<comment type="caution">
    <text evidence="2">The sequence shown here is derived from an EMBL/GenBank/DDBJ whole genome shotgun (WGS) entry which is preliminary data.</text>
</comment>
<feature type="transmembrane region" description="Helical" evidence="1">
    <location>
        <begin position="193"/>
        <end position="209"/>
    </location>
</feature>
<keyword evidence="1" id="KW-1133">Transmembrane helix</keyword>
<organism evidence="2">
    <name type="scientific">marine sediment metagenome</name>
    <dbReference type="NCBI Taxonomy" id="412755"/>
    <lineage>
        <taxon>unclassified sequences</taxon>
        <taxon>metagenomes</taxon>
        <taxon>ecological metagenomes</taxon>
    </lineage>
</organism>